<organism evidence="1 2">
    <name type="scientific">Camellia lanceoleosa</name>
    <dbReference type="NCBI Taxonomy" id="1840588"/>
    <lineage>
        <taxon>Eukaryota</taxon>
        <taxon>Viridiplantae</taxon>
        <taxon>Streptophyta</taxon>
        <taxon>Embryophyta</taxon>
        <taxon>Tracheophyta</taxon>
        <taxon>Spermatophyta</taxon>
        <taxon>Magnoliopsida</taxon>
        <taxon>eudicotyledons</taxon>
        <taxon>Gunneridae</taxon>
        <taxon>Pentapetalae</taxon>
        <taxon>asterids</taxon>
        <taxon>Ericales</taxon>
        <taxon>Theaceae</taxon>
        <taxon>Camellia</taxon>
    </lineage>
</organism>
<sequence>MSNSLPPPQRPKTSASYVSNQTQKLFQENTFSRKVFQTNEAYASPNIDTRVEFELQMQIVREFGSFSSYMWAYVDYKPVINRHRYPRNVPLRSPKAEAVSRDLLKRSFWFVGPVIVYSFMQAAGMTWNNDMCYPLPALLHGFESQQSAVVDHKSNV</sequence>
<name>A0ACC0F7X0_9ERIC</name>
<dbReference type="Proteomes" id="UP001060215">
    <property type="component" value="Chromosome 15"/>
</dbReference>
<keyword evidence="2" id="KW-1185">Reference proteome</keyword>
<evidence type="ECO:0000313" key="2">
    <source>
        <dbReference type="Proteomes" id="UP001060215"/>
    </source>
</evidence>
<evidence type="ECO:0000313" key="1">
    <source>
        <dbReference type="EMBL" id="KAI7984755.1"/>
    </source>
</evidence>
<protein>
    <submittedName>
        <fullName evidence="1">GMP synthase [glutamine-hydrolyzing]</fullName>
    </submittedName>
</protein>
<proteinExistence type="predicted"/>
<accession>A0ACC0F7X0</accession>
<reference evidence="1 2" key="1">
    <citation type="journal article" date="2022" name="Plant J.">
        <title>Chromosome-level genome of Camellia lanceoleosa provides a valuable resource for understanding genome evolution and self-incompatibility.</title>
        <authorList>
            <person name="Gong W."/>
            <person name="Xiao S."/>
            <person name="Wang L."/>
            <person name="Liao Z."/>
            <person name="Chang Y."/>
            <person name="Mo W."/>
            <person name="Hu G."/>
            <person name="Li W."/>
            <person name="Zhao G."/>
            <person name="Zhu H."/>
            <person name="Hu X."/>
            <person name="Ji K."/>
            <person name="Xiang X."/>
            <person name="Song Q."/>
            <person name="Yuan D."/>
            <person name="Jin S."/>
            <person name="Zhang L."/>
        </authorList>
    </citation>
    <scope>NUCLEOTIDE SEQUENCE [LARGE SCALE GENOMIC DNA]</scope>
    <source>
        <strain evidence="1">SQ_2022a</strain>
    </source>
</reference>
<dbReference type="EMBL" id="CM045772">
    <property type="protein sequence ID" value="KAI7984755.1"/>
    <property type="molecule type" value="Genomic_DNA"/>
</dbReference>
<gene>
    <name evidence="1" type="ORF">LOK49_LG14G01884</name>
</gene>
<comment type="caution">
    <text evidence="1">The sequence shown here is derived from an EMBL/GenBank/DDBJ whole genome shotgun (WGS) entry which is preliminary data.</text>
</comment>